<sequence length="295" mass="31270">MGRTFSPAVTAAPVIVGPVESHDEMYPHYPRWSYENPWDPDSDAFFKDAVYEAPVPALPLEPITPVESSDGSSLDSSGRATPAELPPVPGQISPLNQDMELWFEGTSPGGNPAAAIIDGLPPLPTPRRHSTSELRSIVTQPHFVSSAAFERFYARQFNRARAGSGGGGGTSQHFSALVTDGDSDADAPVSLRPGVSVRTSEITPIQLPSSHPRAAISVALQHPRLARPLTPPPPASPSSSGPVPTTTPSGEAMQPSPPPSVSPRIYNWPPAAHSAPESPTLPSRIRVTPARWPVY</sequence>
<dbReference type="Proteomes" id="UP000759537">
    <property type="component" value="Unassembled WGS sequence"/>
</dbReference>
<reference evidence="2" key="2">
    <citation type="journal article" date="2020" name="Nat. Commun.">
        <title>Large-scale genome sequencing of mycorrhizal fungi provides insights into the early evolution of symbiotic traits.</title>
        <authorList>
            <person name="Miyauchi S."/>
            <person name="Kiss E."/>
            <person name="Kuo A."/>
            <person name="Drula E."/>
            <person name="Kohler A."/>
            <person name="Sanchez-Garcia M."/>
            <person name="Morin E."/>
            <person name="Andreopoulos B."/>
            <person name="Barry K.W."/>
            <person name="Bonito G."/>
            <person name="Buee M."/>
            <person name="Carver A."/>
            <person name="Chen C."/>
            <person name="Cichocki N."/>
            <person name="Clum A."/>
            <person name="Culley D."/>
            <person name="Crous P.W."/>
            <person name="Fauchery L."/>
            <person name="Girlanda M."/>
            <person name="Hayes R.D."/>
            <person name="Keri Z."/>
            <person name="LaButti K."/>
            <person name="Lipzen A."/>
            <person name="Lombard V."/>
            <person name="Magnuson J."/>
            <person name="Maillard F."/>
            <person name="Murat C."/>
            <person name="Nolan M."/>
            <person name="Ohm R.A."/>
            <person name="Pangilinan J."/>
            <person name="Pereira M.F."/>
            <person name="Perotto S."/>
            <person name="Peter M."/>
            <person name="Pfister S."/>
            <person name="Riley R."/>
            <person name="Sitrit Y."/>
            <person name="Stielow J.B."/>
            <person name="Szollosi G."/>
            <person name="Zifcakova L."/>
            <person name="Stursova M."/>
            <person name="Spatafora J.W."/>
            <person name="Tedersoo L."/>
            <person name="Vaario L.M."/>
            <person name="Yamada A."/>
            <person name="Yan M."/>
            <person name="Wang P."/>
            <person name="Xu J."/>
            <person name="Bruns T."/>
            <person name="Baldrian P."/>
            <person name="Vilgalys R."/>
            <person name="Dunand C."/>
            <person name="Henrissat B."/>
            <person name="Grigoriev I.V."/>
            <person name="Hibbett D."/>
            <person name="Nagy L.G."/>
            <person name="Martin F.M."/>
        </authorList>
    </citation>
    <scope>NUCLEOTIDE SEQUENCE</scope>
    <source>
        <strain evidence="2">Prilba</strain>
    </source>
</reference>
<evidence type="ECO:0000313" key="2">
    <source>
        <dbReference type="EMBL" id="KAF8460456.1"/>
    </source>
</evidence>
<evidence type="ECO:0000256" key="1">
    <source>
        <dbReference type="SAM" id="MobiDB-lite"/>
    </source>
</evidence>
<dbReference type="EMBL" id="WHVB01000016">
    <property type="protein sequence ID" value="KAF8475162.1"/>
    <property type="molecule type" value="Genomic_DNA"/>
</dbReference>
<gene>
    <name evidence="2" type="ORF">DFH94DRAFT_135640</name>
    <name evidence="3" type="ORF">DFH94DRAFT_695176</name>
</gene>
<organism evidence="2 4">
    <name type="scientific">Russula ochroleuca</name>
    <dbReference type="NCBI Taxonomy" id="152965"/>
    <lineage>
        <taxon>Eukaryota</taxon>
        <taxon>Fungi</taxon>
        <taxon>Dikarya</taxon>
        <taxon>Basidiomycota</taxon>
        <taxon>Agaricomycotina</taxon>
        <taxon>Agaricomycetes</taxon>
        <taxon>Russulales</taxon>
        <taxon>Russulaceae</taxon>
        <taxon>Russula</taxon>
    </lineage>
</organism>
<feature type="compositionally biased region" description="Low complexity" evidence="1">
    <location>
        <begin position="68"/>
        <end position="78"/>
    </location>
</feature>
<dbReference type="AlphaFoldDB" id="A0A9P5MMN4"/>
<feature type="region of interest" description="Disordered" evidence="1">
    <location>
        <begin position="225"/>
        <end position="295"/>
    </location>
</feature>
<dbReference type="OrthoDB" id="3265863at2759"/>
<protein>
    <submittedName>
        <fullName evidence="2">Uncharacterized protein</fullName>
    </submittedName>
</protein>
<name>A0A9P5MMN4_9AGAM</name>
<evidence type="ECO:0000313" key="4">
    <source>
        <dbReference type="Proteomes" id="UP000759537"/>
    </source>
</evidence>
<dbReference type="EMBL" id="WHVB01000179">
    <property type="protein sequence ID" value="KAF8460456.1"/>
    <property type="molecule type" value="Genomic_DNA"/>
</dbReference>
<evidence type="ECO:0000313" key="3">
    <source>
        <dbReference type="EMBL" id="KAF8475162.1"/>
    </source>
</evidence>
<keyword evidence="4" id="KW-1185">Reference proteome</keyword>
<feature type="region of interest" description="Disordered" evidence="1">
    <location>
        <begin position="60"/>
        <end position="87"/>
    </location>
</feature>
<feature type="compositionally biased region" description="Low complexity" evidence="1">
    <location>
        <begin position="237"/>
        <end position="250"/>
    </location>
</feature>
<reference evidence="2" key="1">
    <citation type="submission" date="2019-10" db="EMBL/GenBank/DDBJ databases">
        <authorList>
            <consortium name="DOE Joint Genome Institute"/>
            <person name="Kuo A."/>
            <person name="Miyauchi S."/>
            <person name="Kiss E."/>
            <person name="Drula E."/>
            <person name="Kohler A."/>
            <person name="Sanchez-Garcia M."/>
            <person name="Andreopoulos B."/>
            <person name="Barry K.W."/>
            <person name="Bonito G."/>
            <person name="Buee M."/>
            <person name="Carver A."/>
            <person name="Chen C."/>
            <person name="Cichocki N."/>
            <person name="Clum A."/>
            <person name="Culley D."/>
            <person name="Crous P.W."/>
            <person name="Fauchery L."/>
            <person name="Girlanda M."/>
            <person name="Hayes R."/>
            <person name="Keri Z."/>
            <person name="LaButti K."/>
            <person name="Lipzen A."/>
            <person name="Lombard V."/>
            <person name="Magnuson J."/>
            <person name="Maillard F."/>
            <person name="Morin E."/>
            <person name="Murat C."/>
            <person name="Nolan M."/>
            <person name="Ohm R."/>
            <person name="Pangilinan J."/>
            <person name="Pereira M."/>
            <person name="Perotto S."/>
            <person name="Peter M."/>
            <person name="Riley R."/>
            <person name="Sitrit Y."/>
            <person name="Stielow B."/>
            <person name="Szollosi G."/>
            <person name="Zifcakova L."/>
            <person name="Stursova M."/>
            <person name="Spatafora J.W."/>
            <person name="Tedersoo L."/>
            <person name="Vaario L.-M."/>
            <person name="Yamada A."/>
            <person name="Yan M."/>
            <person name="Wang P."/>
            <person name="Xu J."/>
            <person name="Bruns T."/>
            <person name="Baldrian P."/>
            <person name="Vilgalys R."/>
            <person name="Henrissat B."/>
            <person name="Grigoriev I.V."/>
            <person name="Hibbett D."/>
            <person name="Nagy L.G."/>
            <person name="Martin F.M."/>
        </authorList>
    </citation>
    <scope>NUCLEOTIDE SEQUENCE</scope>
    <source>
        <strain evidence="2">Prilba</strain>
    </source>
</reference>
<proteinExistence type="predicted"/>
<accession>A0A9P5MMN4</accession>
<comment type="caution">
    <text evidence="2">The sequence shown here is derived from an EMBL/GenBank/DDBJ whole genome shotgun (WGS) entry which is preliminary data.</text>
</comment>
<feature type="region of interest" description="Disordered" evidence="1">
    <location>
        <begin position="162"/>
        <end position="195"/>
    </location>
</feature>